<dbReference type="EMBL" id="JACRIW010000031">
    <property type="protein sequence ID" value="MBI5168614.1"/>
    <property type="molecule type" value="Genomic_DNA"/>
</dbReference>
<evidence type="ECO:0000313" key="3">
    <source>
        <dbReference type="EMBL" id="MBI5168614.1"/>
    </source>
</evidence>
<dbReference type="AlphaFoldDB" id="A0A933W9R5"/>
<organism evidence="3 4">
    <name type="scientific">Eiseniibacteriota bacterium</name>
    <dbReference type="NCBI Taxonomy" id="2212470"/>
    <lineage>
        <taxon>Bacteria</taxon>
        <taxon>Candidatus Eiseniibacteriota</taxon>
    </lineage>
</organism>
<dbReference type="Proteomes" id="UP000696931">
    <property type="component" value="Unassembled WGS sequence"/>
</dbReference>
<proteinExistence type="predicted"/>
<reference evidence="3" key="1">
    <citation type="submission" date="2020-07" db="EMBL/GenBank/DDBJ databases">
        <title>Huge and variable diversity of episymbiotic CPR bacteria and DPANN archaea in groundwater ecosystems.</title>
        <authorList>
            <person name="He C.Y."/>
            <person name="Keren R."/>
            <person name="Whittaker M."/>
            <person name="Farag I.F."/>
            <person name="Doudna J."/>
            <person name="Cate J.H.D."/>
            <person name="Banfield J.F."/>
        </authorList>
    </citation>
    <scope>NUCLEOTIDE SEQUENCE</scope>
    <source>
        <strain evidence="3">NC_groundwater_1813_Pr3_B-0.1um_71_17</strain>
    </source>
</reference>
<keyword evidence="2" id="KW-0732">Signal</keyword>
<accession>A0A933W9R5</accession>
<dbReference type="SUPFAM" id="SSF56925">
    <property type="entry name" value="OMPA-like"/>
    <property type="match status" value="1"/>
</dbReference>
<evidence type="ECO:0000256" key="1">
    <source>
        <dbReference type="SAM" id="MobiDB-lite"/>
    </source>
</evidence>
<sequence>MPKSIRSLSLALAALTVSAVIALTAVSTALAADAAPAKPAAAAAPKPAKPKKTKAPKPPKPAEKSWEQQRAEDGLWAKRTNWISMRAGYAKSTAIGAGDGMVGYGVGYQRMLDRNWSFGASVNHDVLGHFDRAYETAVPFTADLTRHFKWKTVVRPYMSVGGGYWFHKYYRTAADYTGAPGSGWYFGFGANLPLDDRHLLGLDTRIASVAGREGVVNPVFGLEQSNETMWTVKINWALAY</sequence>
<feature type="compositionally biased region" description="Basic and acidic residues" evidence="1">
    <location>
        <begin position="60"/>
        <end position="71"/>
    </location>
</feature>
<dbReference type="Gene3D" id="2.40.160.20">
    <property type="match status" value="1"/>
</dbReference>
<feature type="chain" id="PRO_5036700547" description="Outer membrane protein beta-barrel domain-containing protein" evidence="2">
    <location>
        <begin position="32"/>
        <end position="240"/>
    </location>
</feature>
<evidence type="ECO:0000256" key="2">
    <source>
        <dbReference type="SAM" id="SignalP"/>
    </source>
</evidence>
<evidence type="ECO:0008006" key="5">
    <source>
        <dbReference type="Google" id="ProtNLM"/>
    </source>
</evidence>
<feature type="region of interest" description="Disordered" evidence="1">
    <location>
        <begin position="39"/>
        <end position="71"/>
    </location>
</feature>
<protein>
    <recommendedName>
        <fullName evidence="5">Outer membrane protein beta-barrel domain-containing protein</fullName>
    </recommendedName>
</protein>
<feature type="signal peptide" evidence="2">
    <location>
        <begin position="1"/>
        <end position="31"/>
    </location>
</feature>
<name>A0A933W9R5_UNCEI</name>
<evidence type="ECO:0000313" key="4">
    <source>
        <dbReference type="Proteomes" id="UP000696931"/>
    </source>
</evidence>
<feature type="compositionally biased region" description="Basic residues" evidence="1">
    <location>
        <begin position="48"/>
        <end position="57"/>
    </location>
</feature>
<comment type="caution">
    <text evidence="3">The sequence shown here is derived from an EMBL/GenBank/DDBJ whole genome shotgun (WGS) entry which is preliminary data.</text>
</comment>
<dbReference type="InterPro" id="IPR011250">
    <property type="entry name" value="OMP/PagP_B-barrel"/>
</dbReference>
<gene>
    <name evidence="3" type="ORF">HZA61_03910</name>
</gene>